<keyword evidence="10" id="KW-0325">Glycoprotein</keyword>
<keyword evidence="7" id="KW-0735">Signal-anchor</keyword>
<comment type="caution">
    <text evidence="13">The sequence shown here is derived from an EMBL/GenBank/DDBJ whole genome shotgun (WGS) entry which is preliminary data.</text>
</comment>
<name>A0AAV2SSA0_MEGNR</name>
<dbReference type="FunFam" id="3.40.50.11660:FF:000002">
    <property type="entry name" value="Alpha-(1,3)-fucosyltransferase"/>
    <property type="match status" value="1"/>
</dbReference>
<comment type="pathway">
    <text evidence="2">Protein modification; protein glycosylation.</text>
</comment>
<feature type="domain" description="Fucosyltransferase C-terminal" evidence="12">
    <location>
        <begin position="214"/>
        <end position="367"/>
    </location>
</feature>
<evidence type="ECO:0000256" key="4">
    <source>
        <dbReference type="ARBA" id="ARBA00022676"/>
    </source>
</evidence>
<feature type="non-terminal residue" evidence="13">
    <location>
        <position position="489"/>
    </location>
</feature>
<sequence>MDGLCPPKRGTAKKNEDIQNAGRFNVRPIHTLLELKGPLLKRGIDISVFKKCLSLEIILQKTTTSELSYCAVQKEHNPVMKKKNLKFGMGARPNHNSQESDFILQDLCYAYKHSCKIKMFYLIELCAGRLPFPTLRAPWTRWALLHEESPKNQPLFDHEAALQLFNLTGTFRRESSFPITLQHLHSLEALTDTEEWLPGEIKSDLLESGELAPIMYIQSDCDTPAQRDTFVEELQKYIQIDSYGTCLHNRDLPSHLLDSAESHNHADLRSLTARYMFTLAVENAQCDDYITEKLWRPLTVGSVPVYWGSPSIHDWLPNKNSIVDVRDFKDPLELAKFLYKIIQNDTLYDSYLEHKTYGVITNDLLYNTMESRQWGIDNDFLRGNFIEHFECYVCDKVISEHSSTKPGKLKATRAHYGCPEPPSAPNGNVDNSSFWVEQWHKARVEASLLHHLLSNPPYTFIPDDFYDQVLIELQKNGYFQRFPPEHVEL</sequence>
<comment type="similarity">
    <text evidence="3 11">Belongs to the glycosyltransferase 10 family.</text>
</comment>
<dbReference type="InterPro" id="IPR001503">
    <property type="entry name" value="Glyco_trans_10"/>
</dbReference>
<evidence type="ECO:0000256" key="10">
    <source>
        <dbReference type="ARBA" id="ARBA00023180"/>
    </source>
</evidence>
<dbReference type="Gene3D" id="3.40.50.11660">
    <property type="entry name" value="Glycosyl transferase family 10, C-terminal domain"/>
    <property type="match status" value="1"/>
</dbReference>
<evidence type="ECO:0000256" key="3">
    <source>
        <dbReference type="ARBA" id="ARBA00008919"/>
    </source>
</evidence>
<dbReference type="PANTHER" id="PTHR11929:SF194">
    <property type="entry name" value="ALPHA-(1,3)-FUCOSYLTRANSFERASE 10"/>
    <property type="match status" value="1"/>
</dbReference>
<dbReference type="GO" id="GO:0032580">
    <property type="term" value="C:Golgi cisterna membrane"/>
    <property type="evidence" value="ECO:0007669"/>
    <property type="project" value="UniProtKB-SubCell"/>
</dbReference>
<dbReference type="Proteomes" id="UP001497623">
    <property type="component" value="Unassembled WGS sequence"/>
</dbReference>
<evidence type="ECO:0000256" key="11">
    <source>
        <dbReference type="RuleBase" id="RU003832"/>
    </source>
</evidence>
<dbReference type="EC" id="2.4.1.-" evidence="11"/>
<protein>
    <recommendedName>
        <fullName evidence="11">Fucosyltransferase</fullName>
        <ecNumber evidence="11">2.4.1.-</ecNumber>
    </recommendedName>
</protein>
<evidence type="ECO:0000256" key="2">
    <source>
        <dbReference type="ARBA" id="ARBA00004922"/>
    </source>
</evidence>
<evidence type="ECO:0000256" key="5">
    <source>
        <dbReference type="ARBA" id="ARBA00022679"/>
    </source>
</evidence>
<evidence type="ECO:0000256" key="9">
    <source>
        <dbReference type="ARBA" id="ARBA00023136"/>
    </source>
</evidence>
<keyword evidence="11" id="KW-0333">Golgi apparatus</keyword>
<keyword evidence="4 11" id="KW-0328">Glycosyltransferase</keyword>
<gene>
    <name evidence="13" type="ORF">MNOR_LOCUS40103</name>
</gene>
<dbReference type="Pfam" id="PF00852">
    <property type="entry name" value="Glyco_transf_10"/>
    <property type="match status" value="1"/>
</dbReference>
<evidence type="ECO:0000256" key="8">
    <source>
        <dbReference type="ARBA" id="ARBA00022989"/>
    </source>
</evidence>
<keyword evidence="14" id="KW-1185">Reference proteome</keyword>
<organism evidence="13 14">
    <name type="scientific">Meganyctiphanes norvegica</name>
    <name type="common">Northern krill</name>
    <name type="synonym">Thysanopoda norvegica</name>
    <dbReference type="NCBI Taxonomy" id="48144"/>
    <lineage>
        <taxon>Eukaryota</taxon>
        <taxon>Metazoa</taxon>
        <taxon>Ecdysozoa</taxon>
        <taxon>Arthropoda</taxon>
        <taxon>Crustacea</taxon>
        <taxon>Multicrustacea</taxon>
        <taxon>Malacostraca</taxon>
        <taxon>Eumalacostraca</taxon>
        <taxon>Eucarida</taxon>
        <taxon>Euphausiacea</taxon>
        <taxon>Euphausiidae</taxon>
        <taxon>Meganyctiphanes</taxon>
    </lineage>
</organism>
<proteinExistence type="inferred from homology"/>
<keyword evidence="5 11" id="KW-0808">Transferase</keyword>
<dbReference type="PANTHER" id="PTHR11929">
    <property type="entry name" value="ALPHA- 1,3 -FUCOSYLTRANSFERASE"/>
    <property type="match status" value="1"/>
</dbReference>
<keyword evidence="8" id="KW-1133">Transmembrane helix</keyword>
<dbReference type="AlphaFoldDB" id="A0AAV2SSA0"/>
<evidence type="ECO:0000313" key="13">
    <source>
        <dbReference type="EMBL" id="CAL4235795.1"/>
    </source>
</evidence>
<comment type="subcellular location">
    <subcellularLocation>
        <location evidence="1 11">Golgi apparatus</location>
        <location evidence="1 11">Golgi stack membrane</location>
        <topology evidence="1 11">Single-pass type II membrane protein</topology>
    </subcellularLocation>
</comment>
<dbReference type="InterPro" id="IPR055270">
    <property type="entry name" value="Glyco_tran_10_C"/>
</dbReference>
<evidence type="ECO:0000256" key="7">
    <source>
        <dbReference type="ARBA" id="ARBA00022968"/>
    </source>
</evidence>
<evidence type="ECO:0000256" key="6">
    <source>
        <dbReference type="ARBA" id="ARBA00022692"/>
    </source>
</evidence>
<accession>A0AAV2SSA0</accession>
<dbReference type="SUPFAM" id="SSF53756">
    <property type="entry name" value="UDP-Glycosyltransferase/glycogen phosphorylase"/>
    <property type="match status" value="1"/>
</dbReference>
<evidence type="ECO:0000256" key="1">
    <source>
        <dbReference type="ARBA" id="ARBA00004447"/>
    </source>
</evidence>
<evidence type="ECO:0000259" key="12">
    <source>
        <dbReference type="Pfam" id="PF00852"/>
    </source>
</evidence>
<keyword evidence="6 11" id="KW-0812">Transmembrane</keyword>
<reference evidence="13 14" key="1">
    <citation type="submission" date="2024-05" db="EMBL/GenBank/DDBJ databases">
        <authorList>
            <person name="Wallberg A."/>
        </authorList>
    </citation>
    <scope>NUCLEOTIDE SEQUENCE [LARGE SCALE GENOMIC DNA]</scope>
</reference>
<dbReference type="InterPro" id="IPR038577">
    <property type="entry name" value="GT10-like_C_sf"/>
</dbReference>
<dbReference type="EMBL" id="CAXKWB010115647">
    <property type="protein sequence ID" value="CAL4235795.1"/>
    <property type="molecule type" value="Genomic_DNA"/>
</dbReference>
<keyword evidence="9" id="KW-0472">Membrane</keyword>
<dbReference type="GO" id="GO:0046920">
    <property type="term" value="F:alpha-(1-&gt;3)-fucosyltransferase activity"/>
    <property type="evidence" value="ECO:0007669"/>
    <property type="project" value="TreeGrafter"/>
</dbReference>
<evidence type="ECO:0000313" key="14">
    <source>
        <dbReference type="Proteomes" id="UP001497623"/>
    </source>
</evidence>